<evidence type="ECO:0000256" key="1">
    <source>
        <dbReference type="ARBA" id="ARBA00006926"/>
    </source>
</evidence>
<dbReference type="InterPro" id="IPR013766">
    <property type="entry name" value="Thioredoxin_domain"/>
</dbReference>
<dbReference type="GO" id="GO:0034599">
    <property type="term" value="P:cellular response to oxidative stress"/>
    <property type="evidence" value="ECO:0007669"/>
    <property type="project" value="TreeGrafter"/>
</dbReference>
<comment type="similarity">
    <text evidence="1 5">Belongs to the glutathione peroxidase family.</text>
</comment>
<dbReference type="CDD" id="cd00340">
    <property type="entry name" value="GSH_Peroxidase"/>
    <property type="match status" value="1"/>
</dbReference>
<dbReference type="InterPro" id="IPR000889">
    <property type="entry name" value="Glutathione_peroxidase"/>
</dbReference>
<feature type="domain" description="Thioredoxin" evidence="7">
    <location>
        <begin position="28"/>
        <end position="188"/>
    </location>
</feature>
<evidence type="ECO:0000313" key="8">
    <source>
        <dbReference type="EMBL" id="SDY32890.1"/>
    </source>
</evidence>
<evidence type="ECO:0000313" key="9">
    <source>
        <dbReference type="Proteomes" id="UP000198672"/>
    </source>
</evidence>
<feature type="signal peptide" evidence="6">
    <location>
        <begin position="1"/>
        <end position="24"/>
    </location>
</feature>
<keyword evidence="6" id="KW-0732">Signal</keyword>
<feature type="active site" evidence="4">
    <location>
        <position position="68"/>
    </location>
</feature>
<dbReference type="Pfam" id="PF00255">
    <property type="entry name" value="GSHPx"/>
    <property type="match status" value="1"/>
</dbReference>
<protein>
    <recommendedName>
        <fullName evidence="5">Glutathione peroxidase</fullName>
    </recommendedName>
</protein>
<dbReference type="PRINTS" id="PR01011">
    <property type="entry name" value="GLUTPROXDASE"/>
</dbReference>
<dbReference type="PANTHER" id="PTHR11592">
    <property type="entry name" value="GLUTATHIONE PEROXIDASE"/>
    <property type="match status" value="1"/>
</dbReference>
<evidence type="ECO:0000256" key="6">
    <source>
        <dbReference type="SAM" id="SignalP"/>
    </source>
</evidence>
<dbReference type="STRING" id="61595.SAMN05421644_1504"/>
<feature type="chain" id="PRO_5011788104" description="Glutathione peroxidase" evidence="6">
    <location>
        <begin position="25"/>
        <end position="188"/>
    </location>
</feature>
<evidence type="ECO:0000256" key="4">
    <source>
        <dbReference type="PIRSR" id="PIRSR000303-1"/>
    </source>
</evidence>
<evidence type="ECO:0000256" key="3">
    <source>
        <dbReference type="ARBA" id="ARBA00023002"/>
    </source>
</evidence>
<keyword evidence="3 5" id="KW-0560">Oxidoreductase</keyword>
<dbReference type="EMBL" id="FNOW01000050">
    <property type="protein sequence ID" value="SDY32890.1"/>
    <property type="molecule type" value="Genomic_DNA"/>
</dbReference>
<keyword evidence="2 5" id="KW-0575">Peroxidase</keyword>
<reference evidence="9" key="1">
    <citation type="submission" date="2016-10" db="EMBL/GenBank/DDBJ databases">
        <authorList>
            <person name="Varghese N."/>
            <person name="Submissions S."/>
        </authorList>
    </citation>
    <scope>NUCLEOTIDE SEQUENCE [LARGE SCALE GENOMIC DNA]</scope>
    <source>
        <strain evidence="9">DSM 173</strain>
    </source>
</reference>
<evidence type="ECO:0000259" key="7">
    <source>
        <dbReference type="PROSITE" id="PS51352"/>
    </source>
</evidence>
<dbReference type="AlphaFoldDB" id="A0A1H3IYU4"/>
<dbReference type="InterPro" id="IPR036249">
    <property type="entry name" value="Thioredoxin-like_sf"/>
</dbReference>
<dbReference type="PANTHER" id="PTHR11592:SF78">
    <property type="entry name" value="GLUTATHIONE PEROXIDASE"/>
    <property type="match status" value="1"/>
</dbReference>
<evidence type="ECO:0000256" key="5">
    <source>
        <dbReference type="RuleBase" id="RU000499"/>
    </source>
</evidence>
<accession>A0A1H3IYU4</accession>
<dbReference type="PROSITE" id="PS51352">
    <property type="entry name" value="THIOREDOXIN_2"/>
    <property type="match status" value="1"/>
</dbReference>
<keyword evidence="9" id="KW-1185">Reference proteome</keyword>
<dbReference type="Gene3D" id="3.40.30.10">
    <property type="entry name" value="Glutaredoxin"/>
    <property type="match status" value="1"/>
</dbReference>
<gene>
    <name evidence="8" type="ORF">SAMN05421644_1504</name>
</gene>
<organism evidence="8 9">
    <name type="scientific">Allochromatium warmingii</name>
    <name type="common">Chromatium warmingii</name>
    <dbReference type="NCBI Taxonomy" id="61595"/>
    <lineage>
        <taxon>Bacteria</taxon>
        <taxon>Pseudomonadati</taxon>
        <taxon>Pseudomonadota</taxon>
        <taxon>Gammaproteobacteria</taxon>
        <taxon>Chromatiales</taxon>
        <taxon>Chromatiaceae</taxon>
        <taxon>Allochromatium</taxon>
    </lineage>
</organism>
<dbReference type="PROSITE" id="PS00460">
    <property type="entry name" value="GLUTATHIONE_PEROXID_1"/>
    <property type="match status" value="1"/>
</dbReference>
<dbReference type="PROSITE" id="PS51355">
    <property type="entry name" value="GLUTATHIONE_PEROXID_3"/>
    <property type="match status" value="1"/>
</dbReference>
<dbReference type="Proteomes" id="UP000198672">
    <property type="component" value="Unassembled WGS sequence"/>
</dbReference>
<dbReference type="GO" id="GO:0004601">
    <property type="term" value="F:peroxidase activity"/>
    <property type="evidence" value="ECO:0007669"/>
    <property type="project" value="UniProtKB-KW"/>
</dbReference>
<sequence length="188" mass="21229">MGMRYVKSVLLFLGLTTMSLSVTAETATKSCSSLLDFEARRLAGNEVVNLCHAYQGQVILVVNTASKCGFTSQYEGLETLYRTYKDRGFVVLGFPSNDFANQEPGNEQEIQKFCRLTYAVEFPLFEKVRVKKGQAAPIFERLALAGAPYPKWNFYKYLIDRNGKLVDHYISTTKPDSTKVIKAIERLL</sequence>
<dbReference type="InterPro" id="IPR029759">
    <property type="entry name" value="GPX_AS"/>
</dbReference>
<dbReference type="PIRSF" id="PIRSF000303">
    <property type="entry name" value="Glutathion_perox"/>
    <property type="match status" value="1"/>
</dbReference>
<proteinExistence type="inferred from homology"/>
<dbReference type="SUPFAM" id="SSF52833">
    <property type="entry name" value="Thioredoxin-like"/>
    <property type="match status" value="1"/>
</dbReference>
<evidence type="ECO:0000256" key="2">
    <source>
        <dbReference type="ARBA" id="ARBA00022559"/>
    </source>
</evidence>
<name>A0A1H3IYU4_ALLWA</name>